<dbReference type="EMBL" id="JARK01001344">
    <property type="protein sequence ID" value="EYC27652.1"/>
    <property type="molecule type" value="Genomic_DNA"/>
</dbReference>
<reference evidence="2" key="1">
    <citation type="journal article" date="2015" name="Nat. Genet.">
        <title>The genome and transcriptome of the zoonotic hookworm Ancylostoma ceylanicum identify infection-specific gene families.</title>
        <authorList>
            <person name="Schwarz E.M."/>
            <person name="Hu Y."/>
            <person name="Antoshechkin I."/>
            <person name="Miller M.M."/>
            <person name="Sternberg P.W."/>
            <person name="Aroian R.V."/>
        </authorList>
    </citation>
    <scope>NUCLEOTIDE SEQUENCE</scope>
    <source>
        <strain evidence="2">HY135</strain>
    </source>
</reference>
<evidence type="ECO:0000313" key="2">
    <source>
        <dbReference type="Proteomes" id="UP000024635"/>
    </source>
</evidence>
<dbReference type="Proteomes" id="UP000024635">
    <property type="component" value="Unassembled WGS sequence"/>
</dbReference>
<sequence>MYVRKCRIALSCRNELLSDRLQRVVRNTHEAKKTTMMISMVTSKESHLLRERAVVHYVRSTFPWKNGLFLEHTSENALDLVVSTKLCKENLNL</sequence>
<accession>A0A016VKW3</accession>
<name>A0A016VKW3_9BILA</name>
<keyword evidence="2" id="KW-1185">Reference proteome</keyword>
<proteinExistence type="predicted"/>
<dbReference type="AlphaFoldDB" id="A0A016VKW3"/>
<protein>
    <submittedName>
        <fullName evidence="1">Uncharacterized protein</fullName>
    </submittedName>
</protein>
<evidence type="ECO:0000313" key="1">
    <source>
        <dbReference type="EMBL" id="EYC27652.1"/>
    </source>
</evidence>
<comment type="caution">
    <text evidence="1">The sequence shown here is derived from an EMBL/GenBank/DDBJ whole genome shotgun (WGS) entry which is preliminary data.</text>
</comment>
<gene>
    <name evidence="1" type="primary">Acey_s0008.g108</name>
    <name evidence="1" type="ORF">Y032_0008g108</name>
</gene>
<organism evidence="1 2">
    <name type="scientific">Ancylostoma ceylanicum</name>
    <dbReference type="NCBI Taxonomy" id="53326"/>
    <lineage>
        <taxon>Eukaryota</taxon>
        <taxon>Metazoa</taxon>
        <taxon>Ecdysozoa</taxon>
        <taxon>Nematoda</taxon>
        <taxon>Chromadorea</taxon>
        <taxon>Rhabditida</taxon>
        <taxon>Rhabditina</taxon>
        <taxon>Rhabditomorpha</taxon>
        <taxon>Strongyloidea</taxon>
        <taxon>Ancylostomatidae</taxon>
        <taxon>Ancylostomatinae</taxon>
        <taxon>Ancylostoma</taxon>
    </lineage>
</organism>